<accession>A0A059AP85</accession>
<gene>
    <name evidence="1" type="ORF">EUGRSUZ_I01439</name>
</gene>
<protein>
    <submittedName>
        <fullName evidence="1">Uncharacterized protein</fullName>
    </submittedName>
</protein>
<dbReference type="AlphaFoldDB" id="A0A059AP85"/>
<name>A0A059AP85_EUCGR</name>
<reference evidence="1" key="1">
    <citation type="submission" date="2013-07" db="EMBL/GenBank/DDBJ databases">
        <title>The genome of Eucalyptus grandis.</title>
        <authorList>
            <person name="Schmutz J."/>
            <person name="Hayes R."/>
            <person name="Myburg A."/>
            <person name="Tuskan G."/>
            <person name="Grattapaglia D."/>
            <person name="Rokhsar D.S."/>
        </authorList>
    </citation>
    <scope>NUCLEOTIDE SEQUENCE</scope>
    <source>
        <tissue evidence="1">Leaf extractions</tissue>
    </source>
</reference>
<proteinExistence type="predicted"/>
<dbReference type="InParanoid" id="A0A059AP85"/>
<organism evidence="1">
    <name type="scientific">Eucalyptus grandis</name>
    <name type="common">Flooded gum</name>
    <dbReference type="NCBI Taxonomy" id="71139"/>
    <lineage>
        <taxon>Eukaryota</taxon>
        <taxon>Viridiplantae</taxon>
        <taxon>Streptophyta</taxon>
        <taxon>Embryophyta</taxon>
        <taxon>Tracheophyta</taxon>
        <taxon>Spermatophyta</taxon>
        <taxon>Magnoliopsida</taxon>
        <taxon>eudicotyledons</taxon>
        <taxon>Gunneridae</taxon>
        <taxon>Pentapetalae</taxon>
        <taxon>rosids</taxon>
        <taxon>malvids</taxon>
        <taxon>Myrtales</taxon>
        <taxon>Myrtaceae</taxon>
        <taxon>Myrtoideae</taxon>
        <taxon>Eucalypteae</taxon>
        <taxon>Eucalyptus</taxon>
    </lineage>
</organism>
<dbReference type="EMBL" id="KK198761">
    <property type="protein sequence ID" value="KCW55569.1"/>
    <property type="molecule type" value="Genomic_DNA"/>
</dbReference>
<dbReference type="Gramene" id="KCW55569">
    <property type="protein sequence ID" value="KCW55569"/>
    <property type="gene ID" value="EUGRSUZ_I01439"/>
</dbReference>
<sequence length="66" mass="7672">MFYGKEMHVAQIKTIMARCRSLKSQKPNIKVPILDFFFVPHFTNSFVVAPIIQGCLRIDRNLFSDI</sequence>
<evidence type="ECO:0000313" key="1">
    <source>
        <dbReference type="EMBL" id="KCW55569.1"/>
    </source>
</evidence>